<dbReference type="InterPro" id="IPR017853">
    <property type="entry name" value="GH"/>
</dbReference>
<keyword evidence="6" id="KW-0964">Secreted</keyword>
<proteinExistence type="inferred from homology"/>
<feature type="region of interest" description="Disordered" evidence="12">
    <location>
        <begin position="1"/>
        <end position="21"/>
    </location>
</feature>
<accession>A0AAI9VD02</accession>
<evidence type="ECO:0000256" key="7">
    <source>
        <dbReference type="ARBA" id="ARBA00022729"/>
    </source>
</evidence>
<evidence type="ECO:0000313" key="13">
    <source>
        <dbReference type="EMBL" id="KAK1478487.1"/>
    </source>
</evidence>
<sequence length="156" mass="16545">MEITPPPLRSPAQPNEPNPPPVLQQWYIPPTTYSLSSPAALHIHVPKANHQQKGTRDKSTALALANTLISHLTLEEKVSMITGNSSAGNCIGVIAPIPRLGFKGICMLDGPSAVNRADLVSIFPAGITAAATWDREMIHHRGVAIAEEFKGEGGGT</sequence>
<keyword evidence="14" id="KW-1185">Reference proteome</keyword>
<dbReference type="InterPro" id="IPR001764">
    <property type="entry name" value="Glyco_hydro_3_N"/>
</dbReference>
<comment type="subcellular location">
    <subcellularLocation>
        <location evidence="2">Secreted</location>
    </subcellularLocation>
</comment>
<evidence type="ECO:0000256" key="4">
    <source>
        <dbReference type="ARBA" id="ARBA00005336"/>
    </source>
</evidence>
<dbReference type="InterPro" id="IPR050288">
    <property type="entry name" value="Cellulose_deg_GH3"/>
</dbReference>
<evidence type="ECO:0000256" key="9">
    <source>
        <dbReference type="ARBA" id="ARBA00023180"/>
    </source>
</evidence>
<comment type="pathway">
    <text evidence="3">Glycan metabolism; cellulose degradation.</text>
</comment>
<dbReference type="GO" id="GO:0005576">
    <property type="term" value="C:extracellular region"/>
    <property type="evidence" value="ECO:0007669"/>
    <property type="project" value="UniProtKB-SubCell"/>
</dbReference>
<keyword evidence="8" id="KW-0378">Hydrolase</keyword>
<dbReference type="GO" id="GO:0009251">
    <property type="term" value="P:glucan catabolic process"/>
    <property type="evidence" value="ECO:0007669"/>
    <property type="project" value="TreeGrafter"/>
</dbReference>
<evidence type="ECO:0000256" key="3">
    <source>
        <dbReference type="ARBA" id="ARBA00004987"/>
    </source>
</evidence>
<dbReference type="SUPFAM" id="SSF51445">
    <property type="entry name" value="(Trans)glycosidases"/>
    <property type="match status" value="1"/>
</dbReference>
<keyword evidence="7" id="KW-0732">Signal</keyword>
<evidence type="ECO:0000256" key="8">
    <source>
        <dbReference type="ARBA" id="ARBA00022801"/>
    </source>
</evidence>
<evidence type="ECO:0000256" key="1">
    <source>
        <dbReference type="ARBA" id="ARBA00000448"/>
    </source>
</evidence>
<evidence type="ECO:0000256" key="10">
    <source>
        <dbReference type="ARBA" id="ARBA00023295"/>
    </source>
</evidence>
<evidence type="ECO:0000256" key="5">
    <source>
        <dbReference type="ARBA" id="ARBA00012744"/>
    </source>
</evidence>
<dbReference type="EC" id="3.2.1.21" evidence="5"/>
<name>A0AAI9VD02_9PEZI</name>
<comment type="caution">
    <text evidence="13">The sequence shown here is derived from an EMBL/GenBank/DDBJ whole genome shotgun (WGS) entry which is preliminary data.</text>
</comment>
<evidence type="ECO:0000256" key="2">
    <source>
        <dbReference type="ARBA" id="ARBA00004613"/>
    </source>
</evidence>
<dbReference type="Gene3D" id="3.20.20.300">
    <property type="entry name" value="Glycoside hydrolase, family 3, N-terminal domain"/>
    <property type="match status" value="1"/>
</dbReference>
<gene>
    <name evidence="13" type="ORF">CCUS01_04832</name>
</gene>
<dbReference type="PANTHER" id="PTHR42715">
    <property type="entry name" value="BETA-GLUCOSIDASE"/>
    <property type="match status" value="1"/>
</dbReference>
<dbReference type="PRINTS" id="PR00133">
    <property type="entry name" value="GLHYDRLASE3"/>
</dbReference>
<comment type="similarity">
    <text evidence="4">Belongs to the glycosyl hydrolase 3 family.</text>
</comment>
<dbReference type="Proteomes" id="UP001239213">
    <property type="component" value="Unassembled WGS sequence"/>
</dbReference>
<evidence type="ECO:0000313" key="14">
    <source>
        <dbReference type="Proteomes" id="UP001239213"/>
    </source>
</evidence>
<dbReference type="AlphaFoldDB" id="A0AAI9VD02"/>
<dbReference type="PANTHER" id="PTHR42715:SF12">
    <property type="entry name" value="BETA-GLUCOSIDASE G-RELATED"/>
    <property type="match status" value="1"/>
</dbReference>
<dbReference type="InterPro" id="IPR036962">
    <property type="entry name" value="Glyco_hydro_3_N_sf"/>
</dbReference>
<evidence type="ECO:0000256" key="12">
    <source>
        <dbReference type="SAM" id="MobiDB-lite"/>
    </source>
</evidence>
<reference evidence="13" key="1">
    <citation type="submission" date="2016-11" db="EMBL/GenBank/DDBJ databases">
        <title>The genome sequence of Colletotrichum cuscutae.</title>
        <authorList>
            <person name="Baroncelli R."/>
        </authorList>
    </citation>
    <scope>NUCLEOTIDE SEQUENCE</scope>
    <source>
        <strain evidence="13">IMI 304802</strain>
    </source>
</reference>
<dbReference type="GO" id="GO:0008422">
    <property type="term" value="F:beta-glucosidase activity"/>
    <property type="evidence" value="ECO:0007669"/>
    <property type="project" value="UniProtKB-EC"/>
</dbReference>
<comment type="catalytic activity">
    <reaction evidence="1">
        <text>Hydrolysis of terminal, non-reducing beta-D-glucosyl residues with release of beta-D-glucose.</text>
        <dbReference type="EC" id="3.2.1.21"/>
    </reaction>
</comment>
<keyword evidence="10" id="KW-0326">Glycosidase</keyword>
<evidence type="ECO:0000256" key="11">
    <source>
        <dbReference type="ARBA" id="ARBA00024983"/>
    </source>
</evidence>
<organism evidence="13 14">
    <name type="scientific">Colletotrichum cuscutae</name>
    <dbReference type="NCBI Taxonomy" id="1209917"/>
    <lineage>
        <taxon>Eukaryota</taxon>
        <taxon>Fungi</taxon>
        <taxon>Dikarya</taxon>
        <taxon>Ascomycota</taxon>
        <taxon>Pezizomycotina</taxon>
        <taxon>Sordariomycetes</taxon>
        <taxon>Hypocreomycetidae</taxon>
        <taxon>Glomerellales</taxon>
        <taxon>Glomerellaceae</taxon>
        <taxon>Colletotrichum</taxon>
        <taxon>Colletotrichum acutatum species complex</taxon>
    </lineage>
</organism>
<evidence type="ECO:0000256" key="6">
    <source>
        <dbReference type="ARBA" id="ARBA00022525"/>
    </source>
</evidence>
<dbReference type="EMBL" id="MPDP01000124">
    <property type="protein sequence ID" value="KAK1478487.1"/>
    <property type="molecule type" value="Genomic_DNA"/>
</dbReference>
<protein>
    <recommendedName>
        <fullName evidence="5">beta-glucosidase</fullName>
        <ecNumber evidence="5">3.2.1.21</ecNumber>
    </recommendedName>
</protein>
<keyword evidence="9" id="KW-0325">Glycoprotein</keyword>
<comment type="function">
    <text evidence="11">Beta-glucosidases are one of a number of cellulolytic enzymes involved in the degradation of cellulosic biomass. Catalyzes the last step releasing glucose from the inhibitory cellobiose.</text>
</comment>